<feature type="region of interest" description="Disordered" evidence="9">
    <location>
        <begin position="1001"/>
        <end position="1050"/>
    </location>
</feature>
<keyword evidence="15" id="KW-1185">Reference proteome</keyword>
<sequence length="1050" mass="119310">MVRVKIDNRVRVLTENAINTGHRALFVIVGERSRDQVVTLYHILAKSHVKTRPSVLWCYKKELGFSTHRKKRMRQIEKMQKSGIEVNEDNPFELFLASANVRWCYYHETHKILGQTFGMAVLQDFEAMQPNILARTVETVEGGGLVVILLNTLNSLKQLYTMSMDVHARYRTESHQDVVSRFNERFILSLMDCKSSCIIDDKLNVLPVCSHILDLKPVAKVDFSQSSPEFIKILESVNNKEPLSSLVALCKTVDQANAVIKFTDALSKKTARSTVSLTAARGRGKSAALGLSIASAIAHNFSNIYVTSPSPENLTTLFEFAVKGLTAVHLTEHHDYDVIRSTDPDHNKAVIKINVYKDHRQTIQYVDPVEASQNKLLTQTAELFVIDEAAAIPMPIVRSFLSSHLVFLSSTINGYEGTGRSLSLKLINQLRQNTATPQSNRNSDTVIGSRLLHELQLKEPIRYKENDPVEKWLHDLLCLDATIAELPWQAGCPSPDECQLYYINRDTLFSYHKTSESFLHHLMALYVASHYKNTPNDLQMISDAPAHHLFCLLPPNKRIANQLPEVLCFIQVCLEGDISRESIINSLARGRRAAGDLIPWTVSQQLDVENFASLSGARVVRIASNPNYQKMGYGSRTLKLLEDYYSGKFDVTLEEQTHKMEISRDTNKDESEGDVEVLEPRKDLPPLLSKLEERRAERLDYLGVAYGLTQELFKFWKRNSYVPVYLRQTPSDLTGEYSSIMLKMLKRELGDQSCALLSVSDTQQADWLASFYSSFRERFFLLLSGPFRNFSPQLSLSMVRHKNVSQEHIELSQEQLREHLSARDVGMLDKYARSLTDHHQITHLVQKVARLYFMQRLPSSVDLSAVQAAILLCMGGQHKTVDQTSNELELDSTQLLGLFNRAIRKIATYIKSLEEKFIEQSMGDIRPSEKDLPNFEPLRQSLNDELNQAARSIERKQKKENKKASSQSSKYFDQFSIRGNEKDWQSVLKSNKVPSVISVPSVVQPTEDKGDEAESEFIDPSPIRPKAKAKKFKNLKNVKNKFKKPKFSHG</sequence>
<dbReference type="InterPro" id="IPR013562">
    <property type="entry name" value="TmcA/NAT10_N"/>
</dbReference>
<dbReference type="Gene3D" id="3.40.50.300">
    <property type="entry name" value="P-loop containing nucleotide triphosphate hydrolases"/>
    <property type="match status" value="1"/>
</dbReference>
<dbReference type="InterPro" id="IPR027992">
    <property type="entry name" value="tRNA_bind_dom"/>
</dbReference>
<dbReference type="PANTHER" id="PTHR10925">
    <property type="entry name" value="N-ACETYLTRANSFERASE 10"/>
    <property type="match status" value="1"/>
</dbReference>
<feature type="domain" description="Possible tRNA binding" evidence="13">
    <location>
        <begin position="767"/>
        <end position="987"/>
    </location>
</feature>
<dbReference type="Pfam" id="PF13725">
    <property type="entry name" value="tRNA_bind_2"/>
    <property type="match status" value="1"/>
</dbReference>
<dbReference type="InterPro" id="IPR033688">
    <property type="entry name" value="NAT10"/>
</dbReference>
<evidence type="ECO:0000256" key="2">
    <source>
        <dbReference type="ARBA" id="ARBA00022552"/>
    </source>
</evidence>
<evidence type="ECO:0000259" key="12">
    <source>
        <dbReference type="Pfam" id="PF13718"/>
    </source>
</evidence>
<name>A0ABQ7S652_9ACAR</name>
<keyword evidence="5" id="KW-0547">Nucleotide-binding</keyword>
<gene>
    <name evidence="14" type="primary">Nat10</name>
    <name evidence="14" type="ORF">GZH46_02650</name>
</gene>
<dbReference type="Pfam" id="PF13718">
    <property type="entry name" value="GNAT_acetyltr_2"/>
    <property type="match status" value="1"/>
</dbReference>
<evidence type="ECO:0000256" key="6">
    <source>
        <dbReference type="ARBA" id="ARBA00022840"/>
    </source>
</evidence>
<dbReference type="InterPro" id="IPR032672">
    <property type="entry name" value="TmcA/NAT10/Kre33"/>
</dbReference>
<evidence type="ECO:0000313" key="15">
    <source>
        <dbReference type="Proteomes" id="UP000825002"/>
    </source>
</evidence>
<dbReference type="Gene3D" id="3.40.50.11040">
    <property type="match status" value="1"/>
</dbReference>
<dbReference type="EMBL" id="JAIFTH010000900">
    <property type="protein sequence ID" value="KAG9508843.1"/>
    <property type="molecule type" value="Genomic_DNA"/>
</dbReference>
<evidence type="ECO:0000256" key="7">
    <source>
        <dbReference type="ARBA" id="ARBA00023242"/>
    </source>
</evidence>
<keyword evidence="6" id="KW-0067">ATP-binding</keyword>
<feature type="compositionally biased region" description="Basic residues" evidence="9">
    <location>
        <begin position="1025"/>
        <end position="1050"/>
    </location>
</feature>
<keyword evidence="3" id="KW-0808">Transferase</keyword>
<protein>
    <submittedName>
        <fullName evidence="14">RNA cytidine acetyltransferase</fullName>
    </submittedName>
</protein>
<dbReference type="Pfam" id="PF08351">
    <property type="entry name" value="TmcA_N"/>
    <property type="match status" value="1"/>
</dbReference>
<dbReference type="PANTHER" id="PTHR10925:SF5">
    <property type="entry name" value="RNA CYTIDINE ACETYLTRANSFERASE"/>
    <property type="match status" value="1"/>
</dbReference>
<reference evidence="14 15" key="1">
    <citation type="submission" date="2020-10" db="EMBL/GenBank/DDBJ databases">
        <authorList>
            <person name="Klimov P.B."/>
            <person name="Dyachkov S.M."/>
            <person name="Chetverikov P.E."/>
        </authorList>
    </citation>
    <scope>NUCLEOTIDE SEQUENCE [LARGE SCALE GENOMIC DNA]</scope>
    <source>
        <strain evidence="14">BMOC 18-1129-001#AD2665</strain>
        <tissue evidence="14">Entire mites</tissue>
    </source>
</reference>
<dbReference type="HAMAP" id="MF_03211">
    <property type="entry name" value="RNA_acetyltr_Nat10"/>
    <property type="match status" value="1"/>
</dbReference>
<evidence type="ECO:0000256" key="1">
    <source>
        <dbReference type="ARBA" id="ARBA00004604"/>
    </source>
</evidence>
<evidence type="ECO:0000256" key="3">
    <source>
        <dbReference type="ARBA" id="ARBA00022679"/>
    </source>
</evidence>
<feature type="domain" description="TmcA/NAT10 N-terminal" evidence="11">
    <location>
        <begin position="9"/>
        <end position="200"/>
    </location>
</feature>
<evidence type="ECO:0000256" key="9">
    <source>
        <dbReference type="SAM" id="MobiDB-lite"/>
    </source>
</evidence>
<dbReference type="InterPro" id="IPR027417">
    <property type="entry name" value="P-loop_NTPase"/>
</dbReference>
<organism evidence="14 15">
    <name type="scientific">Fragariocoptes setiger</name>
    <dbReference type="NCBI Taxonomy" id="1670756"/>
    <lineage>
        <taxon>Eukaryota</taxon>
        <taxon>Metazoa</taxon>
        <taxon>Ecdysozoa</taxon>
        <taxon>Arthropoda</taxon>
        <taxon>Chelicerata</taxon>
        <taxon>Arachnida</taxon>
        <taxon>Acari</taxon>
        <taxon>Acariformes</taxon>
        <taxon>Trombidiformes</taxon>
        <taxon>Prostigmata</taxon>
        <taxon>Eupodina</taxon>
        <taxon>Eriophyoidea</taxon>
        <taxon>Phytoptidae</taxon>
        <taxon>Fragariocoptes</taxon>
    </lineage>
</organism>
<evidence type="ECO:0000259" key="11">
    <source>
        <dbReference type="Pfam" id="PF08351"/>
    </source>
</evidence>
<dbReference type="Proteomes" id="UP000825002">
    <property type="component" value="Unassembled WGS sequence"/>
</dbReference>
<evidence type="ECO:0000256" key="4">
    <source>
        <dbReference type="ARBA" id="ARBA00022694"/>
    </source>
</evidence>
<keyword evidence="8" id="KW-0012">Acyltransferase</keyword>
<keyword evidence="2" id="KW-0698">rRNA processing</keyword>
<evidence type="ECO:0000256" key="8">
    <source>
        <dbReference type="ARBA" id="ARBA00023315"/>
    </source>
</evidence>
<keyword evidence="7" id="KW-0539">Nucleus</keyword>
<accession>A0ABQ7S652</accession>
<feature type="domain" description="N-acetyltransferase" evidence="12">
    <location>
        <begin position="522"/>
        <end position="746"/>
    </location>
</feature>
<comment type="caution">
    <text evidence="14">The sequence shown here is derived from an EMBL/GenBank/DDBJ whole genome shotgun (WGS) entry which is preliminary data.</text>
</comment>
<evidence type="ECO:0000259" key="10">
    <source>
        <dbReference type="Pfam" id="PF05127"/>
    </source>
</evidence>
<evidence type="ECO:0000259" key="13">
    <source>
        <dbReference type="Pfam" id="PF13725"/>
    </source>
</evidence>
<evidence type="ECO:0000313" key="14">
    <source>
        <dbReference type="EMBL" id="KAG9508843.1"/>
    </source>
</evidence>
<dbReference type="Pfam" id="PF05127">
    <property type="entry name" value="NAT10_TcmA_helicase"/>
    <property type="match status" value="1"/>
</dbReference>
<proteinExistence type="inferred from homology"/>
<feature type="non-terminal residue" evidence="14">
    <location>
        <position position="1"/>
    </location>
</feature>
<dbReference type="InterPro" id="IPR007807">
    <property type="entry name" value="TcmA/NAT10_helicase"/>
</dbReference>
<dbReference type="InterPro" id="IPR000182">
    <property type="entry name" value="GNAT_dom"/>
</dbReference>
<comment type="subcellular location">
    <subcellularLocation>
        <location evidence="1">Nucleus</location>
        <location evidence="1">Nucleolus</location>
    </subcellularLocation>
</comment>
<evidence type="ECO:0000256" key="5">
    <source>
        <dbReference type="ARBA" id="ARBA00022741"/>
    </source>
</evidence>
<feature type="domain" description="TcmA/NAT10 helicase" evidence="10">
    <location>
        <begin position="277"/>
        <end position="480"/>
    </location>
</feature>
<keyword evidence="4" id="KW-0819">tRNA processing</keyword>
<dbReference type="Gene3D" id="3.40.630.30">
    <property type="match status" value="1"/>
</dbReference>